<evidence type="ECO:0000313" key="2">
    <source>
        <dbReference type="Proteomes" id="UP000318704"/>
    </source>
</evidence>
<organism evidence="1 2">
    <name type="scientific">Gimesia aquarii</name>
    <dbReference type="NCBI Taxonomy" id="2527964"/>
    <lineage>
        <taxon>Bacteria</taxon>
        <taxon>Pseudomonadati</taxon>
        <taxon>Planctomycetota</taxon>
        <taxon>Planctomycetia</taxon>
        <taxon>Planctomycetales</taxon>
        <taxon>Planctomycetaceae</taxon>
        <taxon>Gimesia</taxon>
    </lineage>
</organism>
<dbReference type="KEGG" id="gaw:V144x_08090"/>
<gene>
    <name evidence="1" type="ORF">V144x_08090</name>
</gene>
<dbReference type="AlphaFoldDB" id="A0A517VQT6"/>
<proteinExistence type="predicted"/>
<evidence type="ECO:0000313" key="1">
    <source>
        <dbReference type="EMBL" id="QDT95367.1"/>
    </source>
</evidence>
<dbReference type="RefSeq" id="WP_144981691.1">
    <property type="nucleotide sequence ID" value="NZ_CP037920.1"/>
</dbReference>
<reference evidence="1 2" key="1">
    <citation type="submission" date="2019-03" db="EMBL/GenBank/DDBJ databases">
        <title>Deep-cultivation of Planctomycetes and their phenomic and genomic characterization uncovers novel biology.</title>
        <authorList>
            <person name="Wiegand S."/>
            <person name="Jogler M."/>
            <person name="Boedeker C."/>
            <person name="Pinto D."/>
            <person name="Vollmers J."/>
            <person name="Rivas-Marin E."/>
            <person name="Kohn T."/>
            <person name="Peeters S.H."/>
            <person name="Heuer A."/>
            <person name="Rast P."/>
            <person name="Oberbeckmann S."/>
            <person name="Bunk B."/>
            <person name="Jeske O."/>
            <person name="Meyerdierks A."/>
            <person name="Storesund J.E."/>
            <person name="Kallscheuer N."/>
            <person name="Luecker S."/>
            <person name="Lage O.M."/>
            <person name="Pohl T."/>
            <person name="Merkel B.J."/>
            <person name="Hornburger P."/>
            <person name="Mueller R.-W."/>
            <person name="Bruemmer F."/>
            <person name="Labrenz M."/>
            <person name="Spormann A.M."/>
            <person name="Op den Camp H."/>
            <person name="Overmann J."/>
            <person name="Amann R."/>
            <person name="Jetten M.S.M."/>
            <person name="Mascher T."/>
            <person name="Medema M.H."/>
            <person name="Devos D.P."/>
            <person name="Kaster A.-K."/>
            <person name="Ovreas L."/>
            <person name="Rohde M."/>
            <person name="Galperin M.Y."/>
            <person name="Jogler C."/>
        </authorList>
    </citation>
    <scope>NUCLEOTIDE SEQUENCE [LARGE SCALE GENOMIC DNA]</scope>
    <source>
        <strain evidence="1 2">V144</strain>
    </source>
</reference>
<dbReference type="Proteomes" id="UP000318704">
    <property type="component" value="Chromosome"/>
</dbReference>
<protein>
    <submittedName>
        <fullName evidence="1">Uncharacterized protein</fullName>
    </submittedName>
</protein>
<sequence>MNQFLPYDPGKIPSRPAPIPGTLINFSIDGLPPFKDTSFSIRNPKHKIYTRFVKLRIAAIDAMQGHSWSHGPISIDLDMHAPSLEPRRSLTDYTGGVLDTLDGSHGTHFHYLPIVYNDDCQVCSSQTSFHISEKEHYEVRIGFLKNII</sequence>
<dbReference type="EMBL" id="CP037920">
    <property type="protein sequence ID" value="QDT95367.1"/>
    <property type="molecule type" value="Genomic_DNA"/>
</dbReference>
<name>A0A517VQT6_9PLAN</name>
<accession>A0A517VQT6</accession>